<dbReference type="SUPFAM" id="SSF52266">
    <property type="entry name" value="SGNH hydrolase"/>
    <property type="match status" value="1"/>
</dbReference>
<dbReference type="AlphaFoldDB" id="A0A3A5HBW8"/>
<evidence type="ECO:0000313" key="2">
    <source>
        <dbReference type="EMBL" id="RJS46945.1"/>
    </source>
</evidence>
<proteinExistence type="predicted"/>
<accession>A0A3A5HBW8</accession>
<gene>
    <name evidence="2" type="ORF">D4739_12450</name>
</gene>
<dbReference type="EMBL" id="QYRP01000002">
    <property type="protein sequence ID" value="RJS46945.1"/>
    <property type="molecule type" value="Genomic_DNA"/>
</dbReference>
<sequence>MSVLVLGDSHLARVGPALVAQLPDATVRAFGGAVATDFATQVDGLDLAAYDVVVVSIGTNDAGWREVPLDVFTREIEALVARVPGRVVLVTSPGADEVRAQGWSNARLTEFARSAAAHVAAARGTVIDTPSLLAPLGPDAFLDDGFHLTSAAYDLLLPTIARATA</sequence>
<comment type="caution">
    <text evidence="2">The sequence shown here is derived from an EMBL/GenBank/DDBJ whole genome shotgun (WGS) entry which is preliminary data.</text>
</comment>
<dbReference type="Gene3D" id="3.40.50.1110">
    <property type="entry name" value="SGNH hydrolase"/>
    <property type="match status" value="1"/>
</dbReference>
<keyword evidence="3" id="KW-1185">Reference proteome</keyword>
<reference evidence="3" key="1">
    <citation type="submission" date="2018-09" db="EMBL/GenBank/DDBJ databases">
        <authorList>
            <person name="Zhu H."/>
        </authorList>
    </citation>
    <scope>NUCLEOTIDE SEQUENCE [LARGE SCALE GENOMIC DNA]</scope>
    <source>
        <strain evidence="3">K1W22B-1</strain>
    </source>
</reference>
<organism evidence="2 3">
    <name type="scientific">Nocardioides cavernaquae</name>
    <dbReference type="NCBI Taxonomy" id="2321396"/>
    <lineage>
        <taxon>Bacteria</taxon>
        <taxon>Bacillati</taxon>
        <taxon>Actinomycetota</taxon>
        <taxon>Actinomycetes</taxon>
        <taxon>Propionibacteriales</taxon>
        <taxon>Nocardioidaceae</taxon>
        <taxon>Nocardioides</taxon>
    </lineage>
</organism>
<evidence type="ECO:0000259" key="1">
    <source>
        <dbReference type="Pfam" id="PF13472"/>
    </source>
</evidence>
<feature type="domain" description="SGNH hydrolase-type esterase" evidence="1">
    <location>
        <begin position="16"/>
        <end position="155"/>
    </location>
</feature>
<evidence type="ECO:0000313" key="3">
    <source>
        <dbReference type="Proteomes" id="UP000276542"/>
    </source>
</evidence>
<protein>
    <recommendedName>
        <fullName evidence="1">SGNH hydrolase-type esterase domain-containing protein</fullName>
    </recommendedName>
</protein>
<dbReference type="RefSeq" id="WP_120060915.1">
    <property type="nucleotide sequence ID" value="NZ_QYRP01000002.1"/>
</dbReference>
<dbReference type="OrthoDB" id="3781044at2"/>
<dbReference type="Pfam" id="PF13472">
    <property type="entry name" value="Lipase_GDSL_2"/>
    <property type="match status" value="1"/>
</dbReference>
<dbReference type="Proteomes" id="UP000276542">
    <property type="component" value="Unassembled WGS sequence"/>
</dbReference>
<dbReference type="InterPro" id="IPR013830">
    <property type="entry name" value="SGNH_hydro"/>
</dbReference>
<name>A0A3A5HBW8_9ACTN</name>
<dbReference type="InterPro" id="IPR036514">
    <property type="entry name" value="SGNH_hydro_sf"/>
</dbReference>